<evidence type="ECO:0000313" key="1">
    <source>
        <dbReference type="EMBL" id="MED5017393.1"/>
    </source>
</evidence>
<keyword evidence="2" id="KW-1185">Reference proteome</keyword>
<name>A0ABU6PR93_9BACL</name>
<comment type="caution">
    <text evidence="1">The sequence shown here is derived from an EMBL/GenBank/DDBJ whole genome shotgun (WGS) entry which is preliminary data.</text>
</comment>
<dbReference type="RefSeq" id="WP_328277067.1">
    <property type="nucleotide sequence ID" value="NZ_JARTLD010000023.1"/>
</dbReference>
<accession>A0ABU6PR93</accession>
<proteinExistence type="predicted"/>
<reference evidence="1 2" key="1">
    <citation type="submission" date="2023-03" db="EMBL/GenBank/DDBJ databases">
        <title>Bacillus Genome Sequencing.</title>
        <authorList>
            <person name="Dunlap C."/>
        </authorList>
    </citation>
    <scope>NUCLEOTIDE SEQUENCE [LARGE SCALE GENOMIC DNA]</scope>
    <source>
        <strain evidence="1 2">NRS-52</strain>
    </source>
</reference>
<protein>
    <recommendedName>
        <fullName evidence="3">DUF4178 domain-containing protein</fullName>
    </recommendedName>
</protein>
<dbReference type="Proteomes" id="UP001343257">
    <property type="component" value="Unassembled WGS sequence"/>
</dbReference>
<evidence type="ECO:0000313" key="2">
    <source>
        <dbReference type="Proteomes" id="UP001343257"/>
    </source>
</evidence>
<organism evidence="1 2">
    <name type="scientific">Paenibacillus chibensis</name>
    <dbReference type="NCBI Taxonomy" id="59846"/>
    <lineage>
        <taxon>Bacteria</taxon>
        <taxon>Bacillati</taxon>
        <taxon>Bacillota</taxon>
        <taxon>Bacilli</taxon>
        <taxon>Bacillales</taxon>
        <taxon>Paenibacillaceae</taxon>
        <taxon>Paenibacillus</taxon>
    </lineage>
</organism>
<dbReference type="EMBL" id="JARTLD010000023">
    <property type="protein sequence ID" value="MED5017393.1"/>
    <property type="molecule type" value="Genomic_DNA"/>
</dbReference>
<sequence>MVLAVVVLLSLPWLLIYVGLLFEANPPKPEIEHGEFPFRLIYEINGGTRVIEDTLICEYDGVGMDEGQGKYRKWKGHLKSGNEEVILLKVKDPVALGIDYKVVEQEINIQIGSPRYYMGDLKDYEKYDNSSPSAIYYEKYINDSSSHGLLNSEELYQKFNIKLISWTPSEPLVNNFQ</sequence>
<gene>
    <name evidence="1" type="ORF">P9847_08735</name>
</gene>
<evidence type="ECO:0008006" key="3">
    <source>
        <dbReference type="Google" id="ProtNLM"/>
    </source>
</evidence>